<dbReference type="GO" id="GO:0055085">
    <property type="term" value="P:transmembrane transport"/>
    <property type="evidence" value="ECO:0007669"/>
    <property type="project" value="InterPro"/>
</dbReference>
<dbReference type="InterPro" id="IPR000515">
    <property type="entry name" value="MetI-like"/>
</dbReference>
<feature type="transmembrane region" description="Helical" evidence="7">
    <location>
        <begin position="82"/>
        <end position="100"/>
    </location>
</feature>
<organism evidence="9 10">
    <name type="scientific">Cohnella phaseoli</name>
    <dbReference type="NCBI Taxonomy" id="456490"/>
    <lineage>
        <taxon>Bacteria</taxon>
        <taxon>Bacillati</taxon>
        <taxon>Bacillota</taxon>
        <taxon>Bacilli</taxon>
        <taxon>Bacillales</taxon>
        <taxon>Paenibacillaceae</taxon>
        <taxon>Cohnella</taxon>
    </lineage>
</organism>
<dbReference type="PANTHER" id="PTHR43744:SF9">
    <property type="entry name" value="POLYGALACTURONAN_RHAMNOGALACTURONAN TRANSPORT SYSTEM PERMEASE PROTEIN YTCP"/>
    <property type="match status" value="1"/>
</dbReference>
<dbReference type="Gene3D" id="1.10.3720.10">
    <property type="entry name" value="MetI-like"/>
    <property type="match status" value="1"/>
</dbReference>
<evidence type="ECO:0000256" key="1">
    <source>
        <dbReference type="ARBA" id="ARBA00004651"/>
    </source>
</evidence>
<evidence type="ECO:0000256" key="2">
    <source>
        <dbReference type="ARBA" id="ARBA00022448"/>
    </source>
</evidence>
<dbReference type="RefSeq" id="WP_246016571.1">
    <property type="nucleotide sequence ID" value="NZ_QRDZ01000012.1"/>
</dbReference>
<feature type="transmembrane region" description="Helical" evidence="7">
    <location>
        <begin position="185"/>
        <end position="207"/>
    </location>
</feature>
<reference evidence="9 10" key="1">
    <citation type="submission" date="2018-07" db="EMBL/GenBank/DDBJ databases">
        <title>Genomic Encyclopedia of Type Strains, Phase III (KMG-III): the genomes of soil and plant-associated and newly described type strains.</title>
        <authorList>
            <person name="Whitman W."/>
        </authorList>
    </citation>
    <scope>NUCLEOTIDE SEQUENCE [LARGE SCALE GENOMIC DNA]</scope>
    <source>
        <strain evidence="9 10">CECT 7287</strain>
    </source>
</reference>
<dbReference type="AlphaFoldDB" id="A0A3D9JS91"/>
<sequence>MSGSKITGSQAFQWFNYTFLSVAAFLCLVPIIHVFAVSLSSASAAGSGEVLLWPVDFTLSSYKFVVLKEQFLQGTWVSVQRVVLGTAINCLLTILIAYPLSKDSRSFRSRSVYAWYFVFTMLFGGGLIPYYMTVKSTGLIDSIWALVLPAAVPVFNVILLLNFFRSLPKEMEESGLIDGAGHYRIMWAIYIPLAMPAIATITLFALVGHWNSWFDGIIFMNNPHNYPLQSYLQTILIKRDTSFITPEEVKSLIHVSERTSKAAQVFVATLPILVIYPFLQRYFVSGIVLGSVKE</sequence>
<dbReference type="EMBL" id="QRDZ01000012">
    <property type="protein sequence ID" value="RED76427.1"/>
    <property type="molecule type" value="Genomic_DNA"/>
</dbReference>
<dbReference type="GO" id="GO:0005886">
    <property type="term" value="C:plasma membrane"/>
    <property type="evidence" value="ECO:0007669"/>
    <property type="project" value="UniProtKB-SubCell"/>
</dbReference>
<evidence type="ECO:0000256" key="6">
    <source>
        <dbReference type="ARBA" id="ARBA00023136"/>
    </source>
</evidence>
<feature type="transmembrane region" description="Helical" evidence="7">
    <location>
        <begin position="112"/>
        <end position="131"/>
    </location>
</feature>
<keyword evidence="6 7" id="KW-0472">Membrane</keyword>
<evidence type="ECO:0000259" key="8">
    <source>
        <dbReference type="PROSITE" id="PS50928"/>
    </source>
</evidence>
<dbReference type="PROSITE" id="PS50928">
    <property type="entry name" value="ABC_TM1"/>
    <property type="match status" value="1"/>
</dbReference>
<comment type="caution">
    <text evidence="9">The sequence shown here is derived from an EMBL/GenBank/DDBJ whole genome shotgun (WGS) entry which is preliminary data.</text>
</comment>
<gene>
    <name evidence="9" type="ORF">DFP98_112145</name>
</gene>
<dbReference type="SUPFAM" id="SSF161098">
    <property type="entry name" value="MetI-like"/>
    <property type="match status" value="1"/>
</dbReference>
<dbReference type="PANTHER" id="PTHR43744">
    <property type="entry name" value="ABC TRANSPORTER PERMEASE PROTEIN MG189-RELATED-RELATED"/>
    <property type="match status" value="1"/>
</dbReference>
<dbReference type="Proteomes" id="UP000256977">
    <property type="component" value="Unassembled WGS sequence"/>
</dbReference>
<evidence type="ECO:0000313" key="10">
    <source>
        <dbReference type="Proteomes" id="UP000256977"/>
    </source>
</evidence>
<keyword evidence="10" id="KW-1185">Reference proteome</keyword>
<feature type="transmembrane region" description="Helical" evidence="7">
    <location>
        <begin position="262"/>
        <end position="279"/>
    </location>
</feature>
<feature type="transmembrane region" description="Helical" evidence="7">
    <location>
        <begin position="143"/>
        <end position="164"/>
    </location>
</feature>
<protein>
    <submittedName>
        <fullName evidence="9">Putative aldouronate transport system permease protein</fullName>
    </submittedName>
</protein>
<evidence type="ECO:0000256" key="4">
    <source>
        <dbReference type="ARBA" id="ARBA00022692"/>
    </source>
</evidence>
<evidence type="ECO:0000256" key="3">
    <source>
        <dbReference type="ARBA" id="ARBA00022475"/>
    </source>
</evidence>
<keyword evidence="3" id="KW-1003">Cell membrane</keyword>
<accession>A0A3D9JS91</accession>
<dbReference type="Pfam" id="PF00528">
    <property type="entry name" value="BPD_transp_1"/>
    <property type="match status" value="1"/>
</dbReference>
<proteinExistence type="inferred from homology"/>
<evidence type="ECO:0000256" key="7">
    <source>
        <dbReference type="RuleBase" id="RU363032"/>
    </source>
</evidence>
<evidence type="ECO:0000256" key="5">
    <source>
        <dbReference type="ARBA" id="ARBA00022989"/>
    </source>
</evidence>
<evidence type="ECO:0000313" key="9">
    <source>
        <dbReference type="EMBL" id="RED76427.1"/>
    </source>
</evidence>
<dbReference type="CDD" id="cd06261">
    <property type="entry name" value="TM_PBP2"/>
    <property type="match status" value="1"/>
</dbReference>
<comment type="similarity">
    <text evidence="7">Belongs to the binding-protein-dependent transport system permease family.</text>
</comment>
<keyword evidence="4 7" id="KW-0812">Transmembrane</keyword>
<feature type="domain" description="ABC transmembrane type-1" evidence="8">
    <location>
        <begin position="75"/>
        <end position="276"/>
    </location>
</feature>
<dbReference type="InterPro" id="IPR035906">
    <property type="entry name" value="MetI-like_sf"/>
</dbReference>
<comment type="subcellular location">
    <subcellularLocation>
        <location evidence="1 7">Cell membrane</location>
        <topology evidence="1 7">Multi-pass membrane protein</topology>
    </subcellularLocation>
</comment>
<keyword evidence="5 7" id="KW-1133">Transmembrane helix</keyword>
<keyword evidence="2 7" id="KW-0813">Transport</keyword>
<name>A0A3D9JS91_9BACL</name>
<feature type="transmembrane region" description="Helical" evidence="7">
    <location>
        <begin position="14"/>
        <end position="36"/>
    </location>
</feature>